<evidence type="ECO:0000256" key="1">
    <source>
        <dbReference type="ARBA" id="ARBA00003681"/>
    </source>
</evidence>
<dbReference type="GO" id="GO:0009401">
    <property type="term" value="P:phosphoenolpyruvate-dependent sugar phosphotransferase system"/>
    <property type="evidence" value="ECO:0007669"/>
    <property type="project" value="UniProtKB-KW"/>
</dbReference>
<dbReference type="Proteomes" id="UP000325517">
    <property type="component" value="Chromosome"/>
</dbReference>
<dbReference type="PROSITE" id="PS00369">
    <property type="entry name" value="PTS_HPR_HIS"/>
    <property type="match status" value="1"/>
</dbReference>
<dbReference type="InterPro" id="IPR035895">
    <property type="entry name" value="HPr-like_sf"/>
</dbReference>
<evidence type="ECO:0000259" key="8">
    <source>
        <dbReference type="PROSITE" id="PS51350"/>
    </source>
</evidence>
<evidence type="ECO:0000256" key="5">
    <source>
        <dbReference type="ARBA" id="ARBA00022490"/>
    </source>
</evidence>
<dbReference type="RefSeq" id="WP_151698659.1">
    <property type="nucleotide sequence ID" value="NZ_CP031223.1"/>
</dbReference>
<dbReference type="InterPro" id="IPR000032">
    <property type="entry name" value="HPr-like"/>
</dbReference>
<keyword evidence="6" id="KW-0762">Sugar transport</keyword>
<dbReference type="Pfam" id="PF00381">
    <property type="entry name" value="PTS-HPr"/>
    <property type="match status" value="1"/>
</dbReference>
<protein>
    <recommendedName>
        <fullName evidence="4">Phosphocarrier protein HPr</fullName>
    </recommendedName>
</protein>
<dbReference type="PANTHER" id="PTHR33705:SF2">
    <property type="entry name" value="PHOSPHOCARRIER PROTEIN NPR"/>
    <property type="match status" value="1"/>
</dbReference>
<dbReference type="CDD" id="cd00367">
    <property type="entry name" value="PTS-HPr_like"/>
    <property type="match status" value="1"/>
</dbReference>
<dbReference type="PANTHER" id="PTHR33705">
    <property type="entry name" value="PHOSPHOCARRIER PROTEIN HPR"/>
    <property type="match status" value="1"/>
</dbReference>
<accession>A0A5J6SLU3</accession>
<dbReference type="AlphaFoldDB" id="A0A5J6SLU3"/>
<evidence type="ECO:0000313" key="9">
    <source>
        <dbReference type="EMBL" id="QFF97714.1"/>
    </source>
</evidence>
<organism evidence="9 10">
    <name type="scientific">Psychrobacillus glaciei</name>
    <dbReference type="NCBI Taxonomy" id="2283160"/>
    <lineage>
        <taxon>Bacteria</taxon>
        <taxon>Bacillati</taxon>
        <taxon>Bacillota</taxon>
        <taxon>Bacilli</taxon>
        <taxon>Bacillales</taxon>
        <taxon>Bacillaceae</taxon>
        <taxon>Psychrobacillus</taxon>
    </lineage>
</organism>
<evidence type="ECO:0000313" key="10">
    <source>
        <dbReference type="Proteomes" id="UP000325517"/>
    </source>
</evidence>
<evidence type="ECO:0000256" key="7">
    <source>
        <dbReference type="ARBA" id="ARBA00022683"/>
    </source>
</evidence>
<evidence type="ECO:0000256" key="4">
    <source>
        <dbReference type="ARBA" id="ARBA00020422"/>
    </source>
</evidence>
<dbReference type="Gene3D" id="3.30.1340.10">
    <property type="entry name" value="HPr-like"/>
    <property type="match status" value="1"/>
</dbReference>
<keyword evidence="7" id="KW-0598">Phosphotransferase system</keyword>
<evidence type="ECO:0000256" key="3">
    <source>
        <dbReference type="ARBA" id="ARBA00010736"/>
    </source>
</evidence>
<sequence length="89" mass="9520">MKTNTYKVIAESGIHARPATGLVKVATKFACDIFIEYKEKKVNLKSILGVMSLGIPKGGSISIFAEGKDEEDALEGIESFLKSEGIVAS</sequence>
<dbReference type="PRINTS" id="PR00107">
    <property type="entry name" value="PHOSPHOCPHPR"/>
</dbReference>
<comment type="function">
    <text evidence="1">General (non sugar-specific) component of the phosphoenolpyruvate-dependent sugar phosphotransferase system (sugar PTS). This major carbohydrate active-transport system catalyzes the phosphorylation of incoming sugar substrates concomitantly with their translocation across the cell membrane. The phosphoryl group from phosphoenolpyruvate (PEP) is transferred to the phosphoryl carrier protein HPr by enzyme I. Phospho-HPr then transfers it to the PTS EIIA domain.</text>
</comment>
<comment type="similarity">
    <text evidence="3">Belongs to the HPr family.</text>
</comment>
<reference evidence="9 10" key="1">
    <citation type="submission" date="2018-07" db="EMBL/GenBank/DDBJ databases">
        <title>Complete genome sequence of Psychrobacillus sp. PB01, isolated from iceberg, and comparative genome analysis of Psychrobacillus strains.</title>
        <authorList>
            <person name="Lee P.C."/>
        </authorList>
    </citation>
    <scope>NUCLEOTIDE SEQUENCE [LARGE SCALE GENOMIC DNA]</scope>
    <source>
        <strain evidence="9 10">PB01</strain>
    </source>
</reference>
<dbReference type="PROSITE" id="PS00589">
    <property type="entry name" value="PTS_HPR_SER"/>
    <property type="match status" value="1"/>
</dbReference>
<gene>
    <name evidence="9" type="ORF">PB01_02210</name>
</gene>
<dbReference type="PROSITE" id="PS51350">
    <property type="entry name" value="PTS_HPR_DOM"/>
    <property type="match status" value="1"/>
</dbReference>
<name>A0A5J6SLU3_9BACI</name>
<evidence type="ECO:0000256" key="6">
    <source>
        <dbReference type="ARBA" id="ARBA00022597"/>
    </source>
</evidence>
<keyword evidence="10" id="KW-1185">Reference proteome</keyword>
<evidence type="ECO:0000256" key="2">
    <source>
        <dbReference type="ARBA" id="ARBA00004496"/>
    </source>
</evidence>
<dbReference type="InterPro" id="IPR050399">
    <property type="entry name" value="HPr"/>
</dbReference>
<feature type="domain" description="HPr" evidence="8">
    <location>
        <begin position="1"/>
        <end position="89"/>
    </location>
</feature>
<dbReference type="EMBL" id="CP031223">
    <property type="protein sequence ID" value="QFF97714.1"/>
    <property type="molecule type" value="Genomic_DNA"/>
</dbReference>
<proteinExistence type="inferred from homology"/>
<dbReference type="InterPro" id="IPR001020">
    <property type="entry name" value="PTS_HPr_His_P_site"/>
</dbReference>
<keyword evidence="6" id="KW-0813">Transport</keyword>
<dbReference type="NCBIfam" id="NF010352">
    <property type="entry name" value="PRK13780.1"/>
    <property type="match status" value="1"/>
</dbReference>
<dbReference type="SUPFAM" id="SSF55594">
    <property type="entry name" value="HPr-like"/>
    <property type="match status" value="1"/>
</dbReference>
<dbReference type="NCBIfam" id="TIGR01003">
    <property type="entry name" value="PTS_HPr_family"/>
    <property type="match status" value="1"/>
</dbReference>
<dbReference type="GO" id="GO:0005737">
    <property type="term" value="C:cytoplasm"/>
    <property type="evidence" value="ECO:0007669"/>
    <property type="project" value="UniProtKB-SubCell"/>
</dbReference>
<dbReference type="OrthoDB" id="9809047at2"/>
<keyword evidence="5" id="KW-0963">Cytoplasm</keyword>
<dbReference type="InterPro" id="IPR002114">
    <property type="entry name" value="PTS_HPr_Ser_P_site"/>
</dbReference>
<dbReference type="KEGG" id="psyo:PB01_02210"/>
<comment type="subcellular location">
    <subcellularLocation>
        <location evidence="2">Cytoplasm</location>
    </subcellularLocation>
</comment>